<dbReference type="PANTHER" id="PTHR15718:SF5">
    <property type="entry name" value="G PROTEIN-REGULATED INDUCER OF NEURITE OUTGROWTH 2"/>
    <property type="match status" value="1"/>
</dbReference>
<dbReference type="AlphaFoldDB" id="A0A8X7X595"/>
<organism evidence="4 5">
    <name type="scientific">Polypterus senegalus</name>
    <name type="common">Senegal bichir</name>
    <dbReference type="NCBI Taxonomy" id="55291"/>
    <lineage>
        <taxon>Eukaryota</taxon>
        <taxon>Metazoa</taxon>
        <taxon>Chordata</taxon>
        <taxon>Craniata</taxon>
        <taxon>Vertebrata</taxon>
        <taxon>Euteleostomi</taxon>
        <taxon>Actinopterygii</taxon>
        <taxon>Polypteriformes</taxon>
        <taxon>Polypteridae</taxon>
        <taxon>Polypterus</taxon>
    </lineage>
</organism>
<evidence type="ECO:0000259" key="3">
    <source>
        <dbReference type="Pfam" id="PF15235"/>
    </source>
</evidence>
<evidence type="ECO:0000313" key="5">
    <source>
        <dbReference type="Proteomes" id="UP000886611"/>
    </source>
</evidence>
<feature type="non-terminal residue" evidence="4">
    <location>
        <position position="468"/>
    </location>
</feature>
<dbReference type="EMBL" id="JAATIS010004040">
    <property type="protein sequence ID" value="KAG2462648.1"/>
    <property type="molecule type" value="Genomic_DNA"/>
</dbReference>
<dbReference type="GO" id="GO:0031175">
    <property type="term" value="P:neuron projection development"/>
    <property type="evidence" value="ECO:0007669"/>
    <property type="project" value="TreeGrafter"/>
</dbReference>
<reference evidence="4 5" key="1">
    <citation type="journal article" date="2021" name="Cell">
        <title>Tracing the genetic footprints of vertebrate landing in non-teleost ray-finned fishes.</title>
        <authorList>
            <person name="Bi X."/>
            <person name="Wang K."/>
            <person name="Yang L."/>
            <person name="Pan H."/>
            <person name="Jiang H."/>
            <person name="Wei Q."/>
            <person name="Fang M."/>
            <person name="Yu H."/>
            <person name="Zhu C."/>
            <person name="Cai Y."/>
            <person name="He Y."/>
            <person name="Gan X."/>
            <person name="Zeng H."/>
            <person name="Yu D."/>
            <person name="Zhu Y."/>
            <person name="Jiang H."/>
            <person name="Qiu Q."/>
            <person name="Yang H."/>
            <person name="Zhang Y.E."/>
            <person name="Wang W."/>
            <person name="Zhu M."/>
            <person name="He S."/>
            <person name="Zhang G."/>
        </authorList>
    </citation>
    <scope>NUCLEOTIDE SEQUENCE [LARGE SCALE GENOMIC DNA]</scope>
    <source>
        <strain evidence="4">Bchr_013</strain>
    </source>
</reference>
<dbReference type="Pfam" id="PF15235">
    <property type="entry name" value="GRIN_C"/>
    <property type="match status" value="1"/>
</dbReference>
<protein>
    <submittedName>
        <fullName evidence="4">GRIN2 protein</fullName>
    </submittedName>
</protein>
<dbReference type="InterPro" id="IPR032745">
    <property type="entry name" value="GRIN_C"/>
</dbReference>
<comment type="caution">
    <text evidence="4">The sequence shown here is derived from an EMBL/GenBank/DDBJ whole genome shotgun (WGS) entry which is preliminary data.</text>
</comment>
<dbReference type="PANTHER" id="PTHR15718">
    <property type="entry name" value="G PROTEIN-REGULATED INDUCER OF NEURITE OUTGROWTH C-TERMINAL DOMAIN-CONTAINING PROTEIN"/>
    <property type="match status" value="1"/>
</dbReference>
<proteinExistence type="predicted"/>
<evidence type="ECO:0000256" key="2">
    <source>
        <dbReference type="SAM" id="MobiDB-lite"/>
    </source>
</evidence>
<feature type="domain" description="G protein-regulated inducer of neurite outgrowth C-terminal" evidence="3">
    <location>
        <begin position="379"/>
        <end position="464"/>
    </location>
</feature>
<keyword evidence="5" id="KW-1185">Reference proteome</keyword>
<evidence type="ECO:0000313" key="4">
    <source>
        <dbReference type="EMBL" id="KAG2462648.1"/>
    </source>
</evidence>
<feature type="non-terminal residue" evidence="4">
    <location>
        <position position="1"/>
    </location>
</feature>
<dbReference type="GO" id="GO:0005886">
    <property type="term" value="C:plasma membrane"/>
    <property type="evidence" value="ECO:0007669"/>
    <property type="project" value="TreeGrafter"/>
</dbReference>
<sequence>MDQAFFPLSKSYSDTLRGPMGIVELEQKCQDIQKSLSNGVCHQQREVRSNQQGSSESITVPISLCPASTMEKKVTCSPSPEAINSTTLNMIPHLRADQVSTCAQISNTELSSSDRCQETRWLETSKPPVHRSHSDSLYSSKERQMACPGCSITFPNMGICNWDAIGCATQGHQSSSCRRSPINSVPLEQPQALGLCVPNALCNQKTGIHKGDGSPVQTSMLCAETYHTHSEGTFPAFCHSLPIPAPVQLLSRVVSSGDACGKPSSSMPCCPAHAQSLSGIMTFPRLVSSVSETGLDVKRVMTCLIPGTEMKENASIENPQQKGTGHRGTRDAGTMTSLKELTLQFRDMAVQTGESSTPCSPLTDRTPHMYPEINLVQEPVVQKSPVKEVKWDEEGMTWEVYGASVDPEVLGHAIQKHLELQIEEATNRASVLSRQNKHSTHKKARGRRGLKNLLINPACCTRTNTAID</sequence>
<comment type="function">
    <text evidence="1">May be involved in neurite outgrowth.</text>
</comment>
<dbReference type="InterPro" id="IPR026646">
    <property type="entry name" value="GPRIN2-like/GPRIN3"/>
</dbReference>
<dbReference type="Proteomes" id="UP000886611">
    <property type="component" value="Unassembled WGS sequence"/>
</dbReference>
<evidence type="ECO:0000256" key="1">
    <source>
        <dbReference type="ARBA" id="ARBA00002358"/>
    </source>
</evidence>
<name>A0A8X7X595_POLSE</name>
<gene>
    <name evidence="4" type="primary">Grin2</name>
    <name evidence="4" type="ORF">GTO96_0001313</name>
</gene>
<accession>A0A8X7X595</accession>
<feature type="region of interest" description="Disordered" evidence="2">
    <location>
        <begin position="313"/>
        <end position="332"/>
    </location>
</feature>